<name>A0A9N9BU28_9GLOM</name>
<evidence type="ECO:0000313" key="1">
    <source>
        <dbReference type="EMBL" id="CAG8575930.1"/>
    </source>
</evidence>
<dbReference type="AlphaFoldDB" id="A0A9N9BU28"/>
<gene>
    <name evidence="1" type="ORF">AGERDE_LOCUS7880</name>
</gene>
<comment type="caution">
    <text evidence="1">The sequence shown here is derived from an EMBL/GenBank/DDBJ whole genome shotgun (WGS) entry which is preliminary data.</text>
</comment>
<dbReference type="EMBL" id="CAJVPL010001533">
    <property type="protein sequence ID" value="CAG8575930.1"/>
    <property type="molecule type" value="Genomic_DNA"/>
</dbReference>
<sequence length="75" mass="8294">MGRMQGDEGPTDFPGFKPPGYTIVTVEDFEKFFQESPPKIESLSEQVKEPLSLDLSKVGALLNIDLEKCKTDAGF</sequence>
<proteinExistence type="predicted"/>
<keyword evidence="2" id="KW-1185">Reference proteome</keyword>
<organism evidence="1 2">
    <name type="scientific">Ambispora gerdemannii</name>
    <dbReference type="NCBI Taxonomy" id="144530"/>
    <lineage>
        <taxon>Eukaryota</taxon>
        <taxon>Fungi</taxon>
        <taxon>Fungi incertae sedis</taxon>
        <taxon>Mucoromycota</taxon>
        <taxon>Glomeromycotina</taxon>
        <taxon>Glomeromycetes</taxon>
        <taxon>Archaeosporales</taxon>
        <taxon>Ambisporaceae</taxon>
        <taxon>Ambispora</taxon>
    </lineage>
</organism>
<evidence type="ECO:0000313" key="2">
    <source>
        <dbReference type="Proteomes" id="UP000789831"/>
    </source>
</evidence>
<reference evidence="1" key="1">
    <citation type="submission" date="2021-06" db="EMBL/GenBank/DDBJ databases">
        <authorList>
            <person name="Kallberg Y."/>
            <person name="Tangrot J."/>
            <person name="Rosling A."/>
        </authorList>
    </citation>
    <scope>NUCLEOTIDE SEQUENCE</scope>
    <source>
        <strain evidence="1">MT106</strain>
    </source>
</reference>
<dbReference type="Proteomes" id="UP000789831">
    <property type="component" value="Unassembled WGS sequence"/>
</dbReference>
<dbReference type="OrthoDB" id="2408168at2759"/>
<protein>
    <submittedName>
        <fullName evidence="1">3031_t:CDS:1</fullName>
    </submittedName>
</protein>
<accession>A0A9N9BU28</accession>